<dbReference type="InterPro" id="IPR050955">
    <property type="entry name" value="Plant_Biomass_Hydrol_Est"/>
</dbReference>
<proteinExistence type="inferred from homology"/>
<evidence type="ECO:0000256" key="6">
    <source>
        <dbReference type="ARBA" id="ARBA00032572"/>
    </source>
</evidence>
<evidence type="ECO:0000313" key="11">
    <source>
        <dbReference type="Proteomes" id="UP000662572"/>
    </source>
</evidence>
<evidence type="ECO:0000259" key="9">
    <source>
        <dbReference type="Pfam" id="PF18435"/>
    </source>
</evidence>
<keyword evidence="5 8" id="KW-0732">Signal</keyword>
<evidence type="ECO:0000256" key="4">
    <source>
        <dbReference type="ARBA" id="ARBA00013244"/>
    </source>
</evidence>
<dbReference type="Gene3D" id="2.60.40.2180">
    <property type="match status" value="1"/>
</dbReference>
<feature type="domain" description="Esterase Ig-like N-terminal" evidence="9">
    <location>
        <begin position="53"/>
        <end position="158"/>
    </location>
</feature>
<dbReference type="Proteomes" id="UP000662572">
    <property type="component" value="Unassembled WGS sequence"/>
</dbReference>
<dbReference type="Pfam" id="PF18435">
    <property type="entry name" value="EstA_Ig_like"/>
    <property type="match status" value="1"/>
</dbReference>
<name>A0A918Q5M1_9CAUL</name>
<feature type="chain" id="PRO_5036733700" description="Acyl-CoA:diacylglycerol acyltransferase" evidence="8">
    <location>
        <begin position="26"/>
        <end position="439"/>
    </location>
</feature>
<keyword evidence="11" id="KW-1185">Reference proteome</keyword>
<evidence type="ECO:0000256" key="1">
    <source>
        <dbReference type="ARBA" id="ARBA00000697"/>
    </source>
</evidence>
<dbReference type="GO" id="GO:0004144">
    <property type="term" value="F:diacylglycerol O-acyltransferase activity"/>
    <property type="evidence" value="ECO:0007669"/>
    <property type="project" value="UniProtKB-EC"/>
</dbReference>
<reference evidence="10" key="2">
    <citation type="submission" date="2020-09" db="EMBL/GenBank/DDBJ databases">
        <authorList>
            <person name="Sun Q."/>
            <person name="Kim S."/>
        </authorList>
    </citation>
    <scope>NUCLEOTIDE SEQUENCE</scope>
    <source>
        <strain evidence="10">KCTC 32296</strain>
    </source>
</reference>
<dbReference type="SUPFAM" id="SSF53474">
    <property type="entry name" value="alpha/beta-Hydrolases"/>
    <property type="match status" value="1"/>
</dbReference>
<gene>
    <name evidence="10" type="ORF">GCM10011273_18540</name>
</gene>
<comment type="catalytic activity">
    <reaction evidence="7">
        <text>an acyl-CoA + a 1,2-diacyl-sn-glycerol = a triacyl-sn-glycerol + CoA</text>
        <dbReference type="Rhea" id="RHEA:10868"/>
        <dbReference type="ChEBI" id="CHEBI:17815"/>
        <dbReference type="ChEBI" id="CHEBI:57287"/>
        <dbReference type="ChEBI" id="CHEBI:58342"/>
        <dbReference type="ChEBI" id="CHEBI:64615"/>
        <dbReference type="EC" id="2.3.1.20"/>
    </reaction>
</comment>
<evidence type="ECO:0000256" key="7">
    <source>
        <dbReference type="ARBA" id="ARBA00048109"/>
    </source>
</evidence>
<dbReference type="Pfam" id="PF00756">
    <property type="entry name" value="Esterase"/>
    <property type="match status" value="1"/>
</dbReference>
<dbReference type="InterPro" id="IPR000801">
    <property type="entry name" value="Esterase-like"/>
</dbReference>
<organism evidence="10 11">
    <name type="scientific">Asticcacaulis endophyticus</name>
    <dbReference type="NCBI Taxonomy" id="1395890"/>
    <lineage>
        <taxon>Bacteria</taxon>
        <taxon>Pseudomonadati</taxon>
        <taxon>Pseudomonadota</taxon>
        <taxon>Alphaproteobacteria</taxon>
        <taxon>Caulobacterales</taxon>
        <taxon>Caulobacteraceae</taxon>
        <taxon>Asticcacaulis</taxon>
    </lineage>
</organism>
<dbReference type="PANTHER" id="PTHR43037:SF1">
    <property type="entry name" value="BLL1128 PROTEIN"/>
    <property type="match status" value="1"/>
</dbReference>
<reference evidence="10" key="1">
    <citation type="journal article" date="2014" name="Int. J. Syst. Evol. Microbiol.">
        <title>Complete genome sequence of Corynebacterium casei LMG S-19264T (=DSM 44701T), isolated from a smear-ripened cheese.</title>
        <authorList>
            <consortium name="US DOE Joint Genome Institute (JGI-PGF)"/>
            <person name="Walter F."/>
            <person name="Albersmeier A."/>
            <person name="Kalinowski J."/>
            <person name="Ruckert C."/>
        </authorList>
    </citation>
    <scope>NUCLEOTIDE SEQUENCE</scope>
    <source>
        <strain evidence="10">KCTC 32296</strain>
    </source>
</reference>
<accession>A0A918Q5M1</accession>
<evidence type="ECO:0000256" key="2">
    <source>
        <dbReference type="ARBA" id="ARBA00005874"/>
    </source>
</evidence>
<dbReference type="Gene3D" id="3.40.50.1820">
    <property type="entry name" value="alpha/beta hydrolase"/>
    <property type="match status" value="1"/>
</dbReference>
<dbReference type="InterPro" id="IPR041172">
    <property type="entry name" value="EstA_Ig-like_N"/>
</dbReference>
<sequence>MHSRRHFFAIAGLGSAAVMTSAAIAQSQEADGVPSGGPPSFGPPLPAHIKGGTAITKVSGDGQRLIAIAVGYDQDIDTSKLSVSTFAVEGRTVTAVYANTAAAMAKVGTHGRFVIIELSADDADARINFSNGRSTTHKDATATFTQIGPVRTANGSVYPATTVAIPITSVSNLIVDDFDQRVFSDPKTGDVVQYNLFVPTNYDPGKTYPMVLFMHDAGVTGRVVETTLIQGLGAVIWASPQEQAKHECFVLAPQFAVQVAGDDSEESSWIDTVVDLLDHVARAYSIDKNRLYTTGQSGGAMLSIAINIKYPDLFAASFIVAGQWEPTKVQPLAKQTQWVVVAEGDTKAFPTQNAMMKVYEGLGAKISRATWSGLSTPAQFAAGVAAMRAQGRSINYTVLEKGTVVPEGQDDNPGSNHVNTWRIAYTIEGIRDWLFEQKK</sequence>
<dbReference type="EC" id="2.3.1.122" evidence="3"/>
<comment type="caution">
    <text evidence="10">The sequence shown here is derived from an EMBL/GenBank/DDBJ whole genome shotgun (WGS) entry which is preliminary data.</text>
</comment>
<evidence type="ECO:0000256" key="3">
    <source>
        <dbReference type="ARBA" id="ARBA00012820"/>
    </source>
</evidence>
<comment type="similarity">
    <text evidence="2">Belongs to the mycobacterial A85 antigen family.</text>
</comment>
<dbReference type="PANTHER" id="PTHR43037">
    <property type="entry name" value="UNNAMED PRODUCT-RELATED"/>
    <property type="match status" value="1"/>
</dbReference>
<dbReference type="GO" id="GO:0050348">
    <property type="term" value="F:trehalose O-mycolyltransferase activity"/>
    <property type="evidence" value="ECO:0007669"/>
    <property type="project" value="UniProtKB-EC"/>
</dbReference>
<dbReference type="AlphaFoldDB" id="A0A918Q5M1"/>
<evidence type="ECO:0000256" key="5">
    <source>
        <dbReference type="ARBA" id="ARBA00022729"/>
    </source>
</evidence>
<dbReference type="EC" id="2.3.1.20" evidence="4"/>
<comment type="catalytic activity">
    <reaction evidence="1">
        <text>2 alpha,alpha'-trehalose 6-mycolate = alpha,alpha'-trehalose 6,6'-bismycolate + alpha,alpha-trehalose</text>
        <dbReference type="Rhea" id="RHEA:23472"/>
        <dbReference type="ChEBI" id="CHEBI:16551"/>
        <dbReference type="ChEBI" id="CHEBI:18195"/>
        <dbReference type="ChEBI" id="CHEBI:18234"/>
        <dbReference type="EC" id="2.3.1.122"/>
    </reaction>
</comment>
<protein>
    <recommendedName>
        <fullName evidence="6">Acyl-CoA:diacylglycerol acyltransferase</fullName>
        <ecNumber evidence="3">2.3.1.122</ecNumber>
        <ecNumber evidence="4">2.3.1.20</ecNumber>
    </recommendedName>
</protein>
<dbReference type="EMBL" id="BMZB01000002">
    <property type="protein sequence ID" value="GGZ32655.1"/>
    <property type="molecule type" value="Genomic_DNA"/>
</dbReference>
<dbReference type="PROSITE" id="PS51318">
    <property type="entry name" value="TAT"/>
    <property type="match status" value="1"/>
</dbReference>
<feature type="signal peptide" evidence="8">
    <location>
        <begin position="1"/>
        <end position="25"/>
    </location>
</feature>
<dbReference type="InterPro" id="IPR006311">
    <property type="entry name" value="TAT_signal"/>
</dbReference>
<dbReference type="InterPro" id="IPR029058">
    <property type="entry name" value="AB_hydrolase_fold"/>
</dbReference>
<evidence type="ECO:0000313" key="10">
    <source>
        <dbReference type="EMBL" id="GGZ32655.1"/>
    </source>
</evidence>
<evidence type="ECO:0000256" key="8">
    <source>
        <dbReference type="SAM" id="SignalP"/>
    </source>
</evidence>